<reference evidence="2 3" key="1">
    <citation type="journal article" date="2011" name="Genome Res.">
        <title>Phylogeny-wide analysis of social amoeba genomes highlights ancient origins for complex intercellular communication.</title>
        <authorList>
            <person name="Heidel A.J."/>
            <person name="Lawal H.M."/>
            <person name="Felder M."/>
            <person name="Schilde C."/>
            <person name="Helps N.R."/>
            <person name="Tunggal B."/>
            <person name="Rivero F."/>
            <person name="John U."/>
            <person name="Schleicher M."/>
            <person name="Eichinger L."/>
            <person name="Platzer M."/>
            <person name="Noegel A.A."/>
            <person name="Schaap P."/>
            <person name="Gloeckner G."/>
        </authorList>
    </citation>
    <scope>NUCLEOTIDE SEQUENCE [LARGE SCALE GENOMIC DNA]</scope>
    <source>
        <strain evidence="3">ATCC 26659 / Pp 5 / PN500</strain>
    </source>
</reference>
<feature type="transmembrane region" description="Helical" evidence="1">
    <location>
        <begin position="42"/>
        <end position="63"/>
    </location>
</feature>
<organism evidence="2 3">
    <name type="scientific">Heterostelium pallidum (strain ATCC 26659 / Pp 5 / PN500)</name>
    <name type="common">Cellular slime mold</name>
    <name type="synonym">Polysphondylium pallidum</name>
    <dbReference type="NCBI Taxonomy" id="670386"/>
    <lineage>
        <taxon>Eukaryota</taxon>
        <taxon>Amoebozoa</taxon>
        <taxon>Evosea</taxon>
        <taxon>Eumycetozoa</taxon>
        <taxon>Dictyostelia</taxon>
        <taxon>Acytosteliales</taxon>
        <taxon>Acytosteliaceae</taxon>
        <taxon>Heterostelium</taxon>
    </lineage>
</organism>
<accession>D3AWR3</accession>
<gene>
    <name evidence="2" type="ORF">PPL_00541</name>
</gene>
<keyword evidence="3" id="KW-1185">Reference proteome</keyword>
<comment type="caution">
    <text evidence="2">The sequence shown here is derived from an EMBL/GenBank/DDBJ whole genome shotgun (WGS) entry which is preliminary data.</text>
</comment>
<dbReference type="Proteomes" id="UP000001396">
    <property type="component" value="Unassembled WGS sequence"/>
</dbReference>
<evidence type="ECO:0000256" key="1">
    <source>
        <dbReference type="SAM" id="Phobius"/>
    </source>
</evidence>
<dbReference type="GeneID" id="31356074"/>
<dbReference type="Gene3D" id="3.40.50.300">
    <property type="entry name" value="P-loop containing nucleotide triphosphate hydrolases"/>
    <property type="match status" value="1"/>
</dbReference>
<feature type="transmembrane region" description="Helical" evidence="1">
    <location>
        <begin position="12"/>
        <end position="36"/>
    </location>
</feature>
<protein>
    <submittedName>
        <fullName evidence="2">Uncharacterized protein</fullName>
    </submittedName>
</protein>
<dbReference type="InterPro" id="IPR027417">
    <property type="entry name" value="P-loop_NTPase"/>
</dbReference>
<evidence type="ECO:0000313" key="3">
    <source>
        <dbReference type="Proteomes" id="UP000001396"/>
    </source>
</evidence>
<dbReference type="InParanoid" id="D3AWR3"/>
<evidence type="ECO:0000313" key="2">
    <source>
        <dbReference type="EMBL" id="EFA86736.1"/>
    </source>
</evidence>
<dbReference type="AlphaFoldDB" id="D3AWR3"/>
<dbReference type="EMBL" id="ADBJ01000002">
    <property type="protein sequence ID" value="EFA86736.1"/>
    <property type="molecule type" value="Genomic_DNA"/>
</dbReference>
<dbReference type="RefSeq" id="XP_020438840.1">
    <property type="nucleotide sequence ID" value="XM_020571566.1"/>
</dbReference>
<dbReference type="SUPFAM" id="SSF52540">
    <property type="entry name" value="P-loop containing nucleoside triphosphate hydrolases"/>
    <property type="match status" value="1"/>
</dbReference>
<sequence>MLLNEPYLLRFAVYIFQVHIGSTLVHILLGGAPFWIHSETSLVITLFVWIFYSLFPSFIHFILNNPVSKIIHILLLSTLATNDITQIYELPMYPEIPLRTGSYITPVLPNSPLGALAICLVSALSGEFVKTCIIKLFYPNQKTSLSAPSLQFITVGILSVLYHFLCNPHAKRNINILIIGYSKIPDDINLLKDEIDDHQPLHQLISSDTNGNYLCRSIPFYGVDDAVKLYIYDYYNLVDNYQDQLSLDVLSKIDALFFICKVNEPDTIDQMIEKHSMCLTIGQRGSRSTLKSQQVCVMILCGEDTNSREPDYQTNFNRLDSWCRSNGITKPFTFNSDQLKDSDLDSSIKNLAIQSYFCSDTDPKLPSLQRDVKFESELLWKSEGIITSQKKQMELQTLDIMLLGSHNISKSIARQFVPGQDSNDHICNHTFSLTCDINQSLVKQVSLVVCNASQLINKQVAIPSSLYESVAGVYLVYDPFYRESIDMLFEDYRQYVVDKCMNRPPVVVVAAKSLAPNQGNRNIFNDNYSTVEAWCQSNKIDSHIVVSDRYNVNIEQSFYQLCLLAFKFKLELKQSELENKVKKQENKNRCTLN</sequence>
<keyword evidence="1" id="KW-0812">Transmembrane</keyword>
<name>D3AWR3_HETP5</name>
<proteinExistence type="predicted"/>
<keyword evidence="1" id="KW-1133">Transmembrane helix</keyword>
<keyword evidence="1" id="KW-0472">Membrane</keyword>